<dbReference type="GO" id="GO:0005901">
    <property type="term" value="C:caveola"/>
    <property type="evidence" value="ECO:0007669"/>
    <property type="project" value="UniProtKB-SubCell"/>
</dbReference>
<comment type="similarity">
    <text evidence="2 6">Belongs to the caveolin family.</text>
</comment>
<dbReference type="GO" id="GO:0031410">
    <property type="term" value="C:cytoplasmic vesicle"/>
    <property type="evidence" value="ECO:0007669"/>
    <property type="project" value="TreeGrafter"/>
</dbReference>
<comment type="caution">
    <text evidence="9">The sequence shown here is derived from an EMBL/GenBank/DDBJ whole genome shotgun (WGS) entry which is preliminary data.</text>
</comment>
<protein>
    <recommendedName>
        <fullName evidence="6">Caveolin</fullName>
    </recommendedName>
</protein>
<dbReference type="GO" id="GO:0060090">
    <property type="term" value="F:molecular adaptor activity"/>
    <property type="evidence" value="ECO:0007669"/>
    <property type="project" value="TreeGrafter"/>
</dbReference>
<dbReference type="GO" id="GO:0048471">
    <property type="term" value="C:perinuclear region of cytoplasm"/>
    <property type="evidence" value="ECO:0007669"/>
    <property type="project" value="TreeGrafter"/>
</dbReference>
<dbReference type="GO" id="GO:0042383">
    <property type="term" value="C:sarcolemma"/>
    <property type="evidence" value="ECO:0007669"/>
    <property type="project" value="TreeGrafter"/>
</dbReference>
<evidence type="ECO:0000256" key="2">
    <source>
        <dbReference type="ARBA" id="ARBA00010988"/>
    </source>
</evidence>
<reference evidence="9" key="1">
    <citation type="submission" date="2021-02" db="EMBL/GenBank/DDBJ databases">
        <authorList>
            <person name="Nowell W R."/>
        </authorList>
    </citation>
    <scope>NUCLEOTIDE SEQUENCE</scope>
</reference>
<dbReference type="PANTHER" id="PTHR10844:SF3">
    <property type="entry name" value="CAVEOLIN-2"/>
    <property type="match status" value="1"/>
</dbReference>
<dbReference type="AlphaFoldDB" id="A0A813UV47"/>
<evidence type="ECO:0000256" key="5">
    <source>
        <dbReference type="ARBA" id="ARBA00023136"/>
    </source>
</evidence>
<dbReference type="GO" id="GO:0001937">
    <property type="term" value="P:negative regulation of endothelial cell proliferation"/>
    <property type="evidence" value="ECO:0007669"/>
    <property type="project" value="TreeGrafter"/>
</dbReference>
<dbReference type="GO" id="GO:0070836">
    <property type="term" value="P:caveola assembly"/>
    <property type="evidence" value="ECO:0007669"/>
    <property type="project" value="InterPro"/>
</dbReference>
<dbReference type="PANTHER" id="PTHR10844">
    <property type="entry name" value="CAVEOLIN"/>
    <property type="match status" value="1"/>
</dbReference>
<keyword evidence="5 6" id="KW-0472">Membrane</keyword>
<comment type="function">
    <text evidence="6">May act as a scaffolding protein within caveolar membranes. Interacts directly with G-protein alpha subunits and can functionally regulate their activity.</text>
</comment>
<dbReference type="GO" id="GO:0005925">
    <property type="term" value="C:focal adhesion"/>
    <property type="evidence" value="ECO:0007669"/>
    <property type="project" value="TreeGrafter"/>
</dbReference>
<dbReference type="InterPro" id="IPR001612">
    <property type="entry name" value="Caveolin"/>
</dbReference>
<keyword evidence="3 6" id="KW-1003">Cell membrane</keyword>
<dbReference type="GO" id="GO:0008286">
    <property type="term" value="P:insulin receptor signaling pathway"/>
    <property type="evidence" value="ECO:0007669"/>
    <property type="project" value="TreeGrafter"/>
</dbReference>
<feature type="compositionally biased region" description="Basic and acidic residues" evidence="7">
    <location>
        <begin position="20"/>
        <end position="34"/>
    </location>
</feature>
<feature type="region of interest" description="Disordered" evidence="7">
    <location>
        <begin position="1"/>
        <end position="34"/>
    </location>
</feature>
<evidence type="ECO:0000256" key="1">
    <source>
        <dbReference type="ARBA" id="ARBA00004202"/>
    </source>
</evidence>
<evidence type="ECO:0000256" key="6">
    <source>
        <dbReference type="RuleBase" id="RU000680"/>
    </source>
</evidence>
<sequence length="166" mass="18568">MNNFSDTKPGLYPTLPAAEPDARASDACEPNSRDPHGINTHLQLDFYRVIGEPDRSAYSFALLHKGASKVYHYSKVIIYRFLTIFVGLPLMLIWGLIFGTYTFAMIWILTPVRRLSISAIGEIGVYIQAICDAVIAPVFRSMGQIYSSVHTTISTRQLEAVKQIQV</sequence>
<organism evidence="9 12">
    <name type="scientific">Adineta ricciae</name>
    <name type="common">Rotifer</name>
    <dbReference type="NCBI Taxonomy" id="249248"/>
    <lineage>
        <taxon>Eukaryota</taxon>
        <taxon>Metazoa</taxon>
        <taxon>Spiralia</taxon>
        <taxon>Gnathifera</taxon>
        <taxon>Rotifera</taxon>
        <taxon>Eurotatoria</taxon>
        <taxon>Bdelloidea</taxon>
        <taxon>Adinetida</taxon>
        <taxon>Adinetidae</taxon>
        <taxon>Adineta</taxon>
    </lineage>
</organism>
<keyword evidence="8" id="KW-0812">Transmembrane</keyword>
<dbReference type="EMBL" id="CAJNOR010004101">
    <property type="protein sequence ID" value="CAF1475232.1"/>
    <property type="molecule type" value="Genomic_DNA"/>
</dbReference>
<keyword evidence="11" id="KW-1185">Reference proteome</keyword>
<evidence type="ECO:0000313" key="11">
    <source>
        <dbReference type="Proteomes" id="UP000663828"/>
    </source>
</evidence>
<evidence type="ECO:0000313" key="10">
    <source>
        <dbReference type="EMBL" id="CAF1475232.1"/>
    </source>
</evidence>
<proteinExistence type="inferred from homology"/>
<gene>
    <name evidence="9" type="ORF">EDS130_LOCUS6220</name>
    <name evidence="10" type="ORF">XAT740_LOCUS38217</name>
</gene>
<dbReference type="GO" id="GO:0019901">
    <property type="term" value="F:protein kinase binding"/>
    <property type="evidence" value="ECO:0007669"/>
    <property type="project" value="TreeGrafter"/>
</dbReference>
<evidence type="ECO:0000256" key="7">
    <source>
        <dbReference type="SAM" id="MobiDB-lite"/>
    </source>
</evidence>
<dbReference type="Proteomes" id="UP000663828">
    <property type="component" value="Unassembled WGS sequence"/>
</dbReference>
<dbReference type="GO" id="GO:0051480">
    <property type="term" value="P:regulation of cytosolic calcium ion concentration"/>
    <property type="evidence" value="ECO:0007669"/>
    <property type="project" value="TreeGrafter"/>
</dbReference>
<dbReference type="EMBL" id="CAJNOJ010000018">
    <property type="protein sequence ID" value="CAF0828589.1"/>
    <property type="molecule type" value="Genomic_DNA"/>
</dbReference>
<evidence type="ECO:0000256" key="4">
    <source>
        <dbReference type="ARBA" id="ARBA00023034"/>
    </source>
</evidence>
<evidence type="ECO:0000313" key="12">
    <source>
        <dbReference type="Proteomes" id="UP000663852"/>
    </source>
</evidence>
<accession>A0A813UV47</accession>
<evidence type="ECO:0000256" key="3">
    <source>
        <dbReference type="ARBA" id="ARBA00022475"/>
    </source>
</evidence>
<dbReference type="Pfam" id="PF01146">
    <property type="entry name" value="Caveolin"/>
    <property type="match status" value="1"/>
</dbReference>
<comment type="subcellular location">
    <subcellularLocation>
        <location evidence="1 6">Cell membrane</location>
        <topology evidence="1 6">Peripheral membrane protein</topology>
    </subcellularLocation>
    <subcellularLocation>
        <location evidence="6">Golgi apparatus membrane</location>
        <topology evidence="6">Peripheral membrane protein</topology>
    </subcellularLocation>
    <subcellularLocation>
        <location evidence="6">Membrane</location>
        <location evidence="6">Caveola</location>
        <topology evidence="6">Peripheral membrane protein</topology>
    </subcellularLocation>
</comment>
<evidence type="ECO:0000256" key="8">
    <source>
        <dbReference type="SAM" id="Phobius"/>
    </source>
</evidence>
<dbReference type="GO" id="GO:0000139">
    <property type="term" value="C:Golgi membrane"/>
    <property type="evidence" value="ECO:0007669"/>
    <property type="project" value="UniProtKB-SubCell"/>
</dbReference>
<keyword evidence="4 6" id="KW-0333">Golgi apparatus</keyword>
<dbReference type="OrthoDB" id="5917823at2759"/>
<dbReference type="GO" id="GO:0030154">
    <property type="term" value="P:cell differentiation"/>
    <property type="evidence" value="ECO:0007669"/>
    <property type="project" value="TreeGrafter"/>
</dbReference>
<evidence type="ECO:0000313" key="9">
    <source>
        <dbReference type="EMBL" id="CAF0828589.1"/>
    </source>
</evidence>
<feature type="transmembrane region" description="Helical" evidence="8">
    <location>
        <begin position="81"/>
        <end position="109"/>
    </location>
</feature>
<dbReference type="Proteomes" id="UP000663852">
    <property type="component" value="Unassembled WGS sequence"/>
</dbReference>
<keyword evidence="8" id="KW-1133">Transmembrane helix</keyword>
<name>A0A813UV47_ADIRI</name>